<dbReference type="InterPro" id="IPR015421">
    <property type="entry name" value="PyrdxlP-dep_Trfase_major"/>
</dbReference>
<dbReference type="InterPro" id="IPR023010">
    <property type="entry name" value="GcvPA"/>
</dbReference>
<comment type="catalytic activity">
    <reaction evidence="3">
        <text>N(6)-[(R)-lipoyl]-L-lysyl-[glycine-cleavage complex H protein] + glycine + H(+) = N(6)-[(R)-S(8)-aminomethyldihydrolipoyl]-L-lysyl-[glycine-cleavage complex H protein] + CO2</text>
        <dbReference type="Rhea" id="RHEA:24304"/>
        <dbReference type="Rhea" id="RHEA-COMP:10494"/>
        <dbReference type="Rhea" id="RHEA-COMP:10495"/>
        <dbReference type="ChEBI" id="CHEBI:15378"/>
        <dbReference type="ChEBI" id="CHEBI:16526"/>
        <dbReference type="ChEBI" id="CHEBI:57305"/>
        <dbReference type="ChEBI" id="CHEBI:83099"/>
        <dbReference type="ChEBI" id="CHEBI:83143"/>
        <dbReference type="EC" id="1.4.4.2"/>
    </reaction>
</comment>
<evidence type="ECO:0000256" key="2">
    <source>
        <dbReference type="ARBA" id="ARBA00023002"/>
    </source>
</evidence>
<dbReference type="InterPro" id="IPR015422">
    <property type="entry name" value="PyrdxlP-dep_Trfase_small"/>
</dbReference>
<feature type="compositionally biased region" description="Basic and acidic residues" evidence="4">
    <location>
        <begin position="1"/>
        <end position="11"/>
    </location>
</feature>
<dbReference type="CDD" id="cd00613">
    <property type="entry name" value="GDC-P"/>
    <property type="match status" value="1"/>
</dbReference>
<feature type="region of interest" description="Disordered" evidence="4">
    <location>
        <begin position="1"/>
        <end position="32"/>
    </location>
</feature>
<dbReference type="NCBIfam" id="NF001696">
    <property type="entry name" value="PRK00451.1"/>
    <property type="match status" value="1"/>
</dbReference>
<evidence type="ECO:0000313" key="7">
    <source>
        <dbReference type="Proteomes" id="UP000199079"/>
    </source>
</evidence>
<dbReference type="InterPro" id="IPR020581">
    <property type="entry name" value="GDC_P"/>
</dbReference>
<dbReference type="Proteomes" id="UP000199079">
    <property type="component" value="Unassembled WGS sequence"/>
</dbReference>
<name>A0A1H3EAK9_9EURY</name>
<proteinExistence type="predicted"/>
<evidence type="ECO:0000313" key="6">
    <source>
        <dbReference type="EMBL" id="SDX75783.1"/>
    </source>
</evidence>
<dbReference type="GO" id="GO:0004375">
    <property type="term" value="F:glycine dehydrogenase (decarboxylating) activity"/>
    <property type="evidence" value="ECO:0007669"/>
    <property type="project" value="UniProtKB-EC"/>
</dbReference>
<dbReference type="PANTHER" id="PTHR42806">
    <property type="entry name" value="GLYCINE CLEAVAGE SYSTEM P-PROTEIN"/>
    <property type="match status" value="1"/>
</dbReference>
<dbReference type="Gene3D" id="3.90.1150.10">
    <property type="entry name" value="Aspartate Aminotransferase, domain 1"/>
    <property type="match status" value="1"/>
</dbReference>
<dbReference type="GO" id="GO:0006546">
    <property type="term" value="P:glycine catabolic process"/>
    <property type="evidence" value="ECO:0007669"/>
    <property type="project" value="InterPro"/>
</dbReference>
<dbReference type="OrthoDB" id="17655at2157"/>
<evidence type="ECO:0000259" key="5">
    <source>
        <dbReference type="Pfam" id="PF02347"/>
    </source>
</evidence>
<keyword evidence="7" id="KW-1185">Reference proteome</keyword>
<sequence length="462" mass="50217">MNQTHPTRETDLSFDESDAAQAESGSPFTPHDAEDVTEMLAAIGADDVEELFDVPEPVRYDGSFGIEGRSERAVRRRLDRTLDANADVVEFLGRGHYSHYVPSVVDSLSLRSEFITSYTQYQPEVSQGFLQVLFEFQSLVTELTGMDVANCSMYDAATALGEAATLADRVRAADGSTILVPDYLRAERRAVLENYADGPGLEIREFPTANGMVDPDALESALGEDVLLVYVENPTTDGVIEEHLDEIGSILEDRETLFCLGSDLLALSLLQNPADVGADVVVGNAGVLGLPNVYGMGIGLFACREEFLRQVPGRLVGASEDADGDRTYTLTLQTREQHIRRERATSNICSNQAWVALRTAIHAAYLGPEGLTALADRCTRLPARLAAELDAIPGVSAPANDAYHFREFTAEIDGDAEAVVSELADRGFAVHRRGDDAIQVCVTETNEEHAAELLETVREVMA</sequence>
<dbReference type="EC" id="1.4.4.2" evidence="1"/>
<evidence type="ECO:0000256" key="3">
    <source>
        <dbReference type="ARBA" id="ARBA00049026"/>
    </source>
</evidence>
<dbReference type="Gene3D" id="3.40.640.10">
    <property type="entry name" value="Type I PLP-dependent aspartate aminotransferase-like (Major domain)"/>
    <property type="match status" value="1"/>
</dbReference>
<accession>A0A1H3EAK9</accession>
<keyword evidence="2" id="KW-0560">Oxidoreductase</keyword>
<feature type="domain" description="Glycine cleavage system P-protein N-terminal" evidence="5">
    <location>
        <begin position="29"/>
        <end position="453"/>
    </location>
</feature>
<evidence type="ECO:0000256" key="4">
    <source>
        <dbReference type="SAM" id="MobiDB-lite"/>
    </source>
</evidence>
<reference evidence="7" key="1">
    <citation type="submission" date="2016-10" db="EMBL/GenBank/DDBJ databases">
        <authorList>
            <person name="Varghese N."/>
            <person name="Submissions S."/>
        </authorList>
    </citation>
    <scope>NUCLEOTIDE SEQUENCE [LARGE SCALE GENOMIC DNA]</scope>
    <source>
        <strain evidence="7">DC30,IBRC 10041,KCTC 4046</strain>
    </source>
</reference>
<evidence type="ECO:0000256" key="1">
    <source>
        <dbReference type="ARBA" id="ARBA00012134"/>
    </source>
</evidence>
<organism evidence="6 7">
    <name type="scientific">Halopenitus persicus</name>
    <dbReference type="NCBI Taxonomy" id="1048396"/>
    <lineage>
        <taxon>Archaea</taxon>
        <taxon>Methanobacteriati</taxon>
        <taxon>Methanobacteriota</taxon>
        <taxon>Stenosarchaea group</taxon>
        <taxon>Halobacteria</taxon>
        <taxon>Halobacteriales</taxon>
        <taxon>Haloferacaceae</taxon>
        <taxon>Halopenitus</taxon>
    </lineage>
</organism>
<dbReference type="EMBL" id="FNPC01000001">
    <property type="protein sequence ID" value="SDX75783.1"/>
    <property type="molecule type" value="Genomic_DNA"/>
</dbReference>
<dbReference type="Pfam" id="PF02347">
    <property type="entry name" value="GDC-P"/>
    <property type="match status" value="1"/>
</dbReference>
<protein>
    <recommendedName>
        <fullName evidence="1">glycine dehydrogenase (aminomethyl-transferring)</fullName>
        <ecNumber evidence="1">1.4.4.2</ecNumber>
    </recommendedName>
</protein>
<dbReference type="InterPro" id="IPR049315">
    <property type="entry name" value="GDC-P_N"/>
</dbReference>
<dbReference type="GO" id="GO:0009116">
    <property type="term" value="P:nucleoside metabolic process"/>
    <property type="evidence" value="ECO:0007669"/>
    <property type="project" value="InterPro"/>
</dbReference>
<dbReference type="SUPFAM" id="SSF53383">
    <property type="entry name" value="PLP-dependent transferases"/>
    <property type="match status" value="1"/>
</dbReference>
<dbReference type="InterPro" id="IPR015424">
    <property type="entry name" value="PyrdxlP-dep_Trfase"/>
</dbReference>
<dbReference type="AlphaFoldDB" id="A0A1H3EAK9"/>
<dbReference type="RefSeq" id="WP_092730461.1">
    <property type="nucleotide sequence ID" value="NZ_FNPC01000001.1"/>
</dbReference>
<gene>
    <name evidence="6" type="ORF">SAMN05216564_101355</name>
</gene>
<dbReference type="PANTHER" id="PTHR42806:SF1">
    <property type="entry name" value="GLYCINE DEHYDROGENASE (DECARBOXYLATING)"/>
    <property type="match status" value="1"/>
</dbReference>